<dbReference type="InterPro" id="IPR036890">
    <property type="entry name" value="HATPase_C_sf"/>
</dbReference>
<dbReference type="PRINTS" id="PR00344">
    <property type="entry name" value="BCTRLSENSOR"/>
</dbReference>
<dbReference type="InterPro" id="IPR004358">
    <property type="entry name" value="Sig_transdc_His_kin-like_C"/>
</dbReference>
<keyword evidence="6" id="KW-0902">Two-component regulatory system</keyword>
<dbReference type="InterPro" id="IPR003594">
    <property type="entry name" value="HATPase_dom"/>
</dbReference>
<sequence length="324" mass="37546">MEAAAKKRVYFISTIYWFLLFYIIAALIWWFIALENQNRQMTSYKLNELMLDDPGYQARYDQINEEKKRKTAQYIGEGITFLALTLVGALFVYRAFRRQLNFQNQQQNFMMTVTHELKTPIAVAKLNLETLQKHSLEENKRQKLLHMTVQEVNRLNTLVNNILVSAQLEGGRYRISDEELDLSELVKSCFQDFRNRFPERQWQSEILPEIDIMGDPLLLQILVNNLLENAVKYSPKEGTIQCKLHQAGKLVVMEIIDQGPGIPDEEKGKVFEKFYRIGNENTRTAKGTGLGLYLCHKIAKDHKASIRVVDNLPTGCNFSVSFTK</sequence>
<keyword evidence="7" id="KW-1133">Transmembrane helix</keyword>
<organism evidence="9 10">
    <name type="scientific">Paraflavitalea soli</name>
    <dbReference type="NCBI Taxonomy" id="2315862"/>
    <lineage>
        <taxon>Bacteria</taxon>
        <taxon>Pseudomonadati</taxon>
        <taxon>Bacteroidota</taxon>
        <taxon>Chitinophagia</taxon>
        <taxon>Chitinophagales</taxon>
        <taxon>Chitinophagaceae</taxon>
        <taxon>Paraflavitalea</taxon>
    </lineage>
</organism>
<dbReference type="SUPFAM" id="SSF47384">
    <property type="entry name" value="Homodimeric domain of signal transducing histidine kinase"/>
    <property type="match status" value="1"/>
</dbReference>
<feature type="transmembrane region" description="Helical" evidence="7">
    <location>
        <begin position="9"/>
        <end position="32"/>
    </location>
</feature>
<accession>A0A3B7MTW8</accession>
<dbReference type="InterPro" id="IPR050351">
    <property type="entry name" value="BphY/WalK/GraS-like"/>
</dbReference>
<keyword evidence="7" id="KW-0472">Membrane</keyword>
<dbReference type="PROSITE" id="PS50109">
    <property type="entry name" value="HIS_KIN"/>
    <property type="match status" value="1"/>
</dbReference>
<dbReference type="Gene3D" id="3.30.565.10">
    <property type="entry name" value="Histidine kinase-like ATPase, C-terminal domain"/>
    <property type="match status" value="1"/>
</dbReference>
<dbReference type="OrthoDB" id="9804645at2"/>
<gene>
    <name evidence="9" type="ORF">D3H65_21575</name>
</gene>
<dbReference type="InterPro" id="IPR005467">
    <property type="entry name" value="His_kinase_dom"/>
</dbReference>
<proteinExistence type="predicted"/>
<dbReference type="PANTHER" id="PTHR45453:SF1">
    <property type="entry name" value="PHOSPHATE REGULON SENSOR PROTEIN PHOR"/>
    <property type="match status" value="1"/>
</dbReference>
<dbReference type="Gene3D" id="1.10.287.130">
    <property type="match status" value="1"/>
</dbReference>
<dbReference type="InterPro" id="IPR036097">
    <property type="entry name" value="HisK_dim/P_sf"/>
</dbReference>
<keyword evidence="5 9" id="KW-0418">Kinase</keyword>
<dbReference type="GO" id="GO:0016036">
    <property type="term" value="P:cellular response to phosphate starvation"/>
    <property type="evidence" value="ECO:0007669"/>
    <property type="project" value="TreeGrafter"/>
</dbReference>
<evidence type="ECO:0000256" key="3">
    <source>
        <dbReference type="ARBA" id="ARBA00022553"/>
    </source>
</evidence>
<protein>
    <recommendedName>
        <fullName evidence="2">histidine kinase</fullName>
        <ecNumber evidence="2">2.7.13.3</ecNumber>
    </recommendedName>
</protein>
<dbReference type="GO" id="GO:0004721">
    <property type="term" value="F:phosphoprotein phosphatase activity"/>
    <property type="evidence" value="ECO:0007669"/>
    <property type="project" value="TreeGrafter"/>
</dbReference>
<dbReference type="Pfam" id="PF00512">
    <property type="entry name" value="HisKA"/>
    <property type="match status" value="1"/>
</dbReference>
<dbReference type="RefSeq" id="WP_119052303.1">
    <property type="nucleotide sequence ID" value="NZ_CP032157.1"/>
</dbReference>
<dbReference type="EC" id="2.7.13.3" evidence="2"/>
<keyword evidence="3" id="KW-0597">Phosphoprotein</keyword>
<dbReference type="GO" id="GO:0000155">
    <property type="term" value="F:phosphorelay sensor kinase activity"/>
    <property type="evidence" value="ECO:0007669"/>
    <property type="project" value="InterPro"/>
</dbReference>
<feature type="transmembrane region" description="Helical" evidence="7">
    <location>
        <begin position="74"/>
        <end position="96"/>
    </location>
</feature>
<dbReference type="KEGG" id="pseg:D3H65_21575"/>
<dbReference type="EMBL" id="CP032157">
    <property type="protein sequence ID" value="AXY76426.1"/>
    <property type="molecule type" value="Genomic_DNA"/>
</dbReference>
<keyword evidence="10" id="KW-1185">Reference proteome</keyword>
<dbReference type="AlphaFoldDB" id="A0A3B7MTW8"/>
<evidence type="ECO:0000256" key="1">
    <source>
        <dbReference type="ARBA" id="ARBA00000085"/>
    </source>
</evidence>
<keyword evidence="4" id="KW-0808">Transferase</keyword>
<name>A0A3B7MTW8_9BACT</name>
<dbReference type="PANTHER" id="PTHR45453">
    <property type="entry name" value="PHOSPHATE REGULON SENSOR PROTEIN PHOR"/>
    <property type="match status" value="1"/>
</dbReference>
<evidence type="ECO:0000256" key="5">
    <source>
        <dbReference type="ARBA" id="ARBA00022777"/>
    </source>
</evidence>
<dbReference type="CDD" id="cd00082">
    <property type="entry name" value="HisKA"/>
    <property type="match status" value="1"/>
</dbReference>
<reference evidence="9 10" key="1">
    <citation type="submission" date="2018-09" db="EMBL/GenBank/DDBJ databases">
        <title>Genome sequencing of strain 6GH32-13.</title>
        <authorList>
            <person name="Weon H.-Y."/>
            <person name="Heo J."/>
            <person name="Kwon S.-W."/>
        </authorList>
    </citation>
    <scope>NUCLEOTIDE SEQUENCE [LARGE SCALE GENOMIC DNA]</scope>
    <source>
        <strain evidence="9 10">5GH32-13</strain>
    </source>
</reference>
<evidence type="ECO:0000256" key="2">
    <source>
        <dbReference type="ARBA" id="ARBA00012438"/>
    </source>
</evidence>
<evidence type="ECO:0000313" key="10">
    <source>
        <dbReference type="Proteomes" id="UP000263900"/>
    </source>
</evidence>
<dbReference type="SMART" id="SM00387">
    <property type="entry name" value="HATPase_c"/>
    <property type="match status" value="1"/>
</dbReference>
<comment type="catalytic activity">
    <reaction evidence="1">
        <text>ATP + protein L-histidine = ADP + protein N-phospho-L-histidine.</text>
        <dbReference type="EC" id="2.7.13.3"/>
    </reaction>
</comment>
<dbReference type="SMART" id="SM00388">
    <property type="entry name" value="HisKA"/>
    <property type="match status" value="1"/>
</dbReference>
<dbReference type="GO" id="GO:0005886">
    <property type="term" value="C:plasma membrane"/>
    <property type="evidence" value="ECO:0007669"/>
    <property type="project" value="TreeGrafter"/>
</dbReference>
<keyword evidence="7" id="KW-0812">Transmembrane</keyword>
<evidence type="ECO:0000313" key="9">
    <source>
        <dbReference type="EMBL" id="AXY76426.1"/>
    </source>
</evidence>
<dbReference type="FunFam" id="3.30.565.10:FF:000006">
    <property type="entry name" value="Sensor histidine kinase WalK"/>
    <property type="match status" value="1"/>
</dbReference>
<evidence type="ECO:0000256" key="7">
    <source>
        <dbReference type="SAM" id="Phobius"/>
    </source>
</evidence>
<evidence type="ECO:0000256" key="6">
    <source>
        <dbReference type="ARBA" id="ARBA00023012"/>
    </source>
</evidence>
<dbReference type="CDD" id="cd00075">
    <property type="entry name" value="HATPase"/>
    <property type="match status" value="1"/>
</dbReference>
<dbReference type="InterPro" id="IPR003661">
    <property type="entry name" value="HisK_dim/P_dom"/>
</dbReference>
<dbReference type="SUPFAM" id="SSF55874">
    <property type="entry name" value="ATPase domain of HSP90 chaperone/DNA topoisomerase II/histidine kinase"/>
    <property type="match status" value="1"/>
</dbReference>
<evidence type="ECO:0000256" key="4">
    <source>
        <dbReference type="ARBA" id="ARBA00022679"/>
    </source>
</evidence>
<dbReference type="Proteomes" id="UP000263900">
    <property type="component" value="Chromosome"/>
</dbReference>
<feature type="domain" description="Histidine kinase" evidence="8">
    <location>
        <begin position="112"/>
        <end position="324"/>
    </location>
</feature>
<evidence type="ECO:0000259" key="8">
    <source>
        <dbReference type="PROSITE" id="PS50109"/>
    </source>
</evidence>
<dbReference type="Pfam" id="PF02518">
    <property type="entry name" value="HATPase_c"/>
    <property type="match status" value="1"/>
</dbReference>